<feature type="domain" description="PAS" evidence="9">
    <location>
        <begin position="134"/>
        <end position="179"/>
    </location>
</feature>
<dbReference type="NCBIfam" id="TIGR00229">
    <property type="entry name" value="sensory_box"/>
    <property type="match status" value="1"/>
</dbReference>
<dbReference type="InterPro" id="IPR000014">
    <property type="entry name" value="PAS"/>
</dbReference>
<dbReference type="HOGENOM" id="CLU_000445_114_58_2"/>
<dbReference type="InterPro" id="IPR036890">
    <property type="entry name" value="HATPase_C_sf"/>
</dbReference>
<dbReference type="InterPro" id="IPR005467">
    <property type="entry name" value="His_kinase_dom"/>
</dbReference>
<dbReference type="Pfam" id="PF02518">
    <property type="entry name" value="HATPase_c"/>
    <property type="match status" value="1"/>
</dbReference>
<dbReference type="Gene3D" id="3.40.50.2300">
    <property type="match status" value="1"/>
</dbReference>
<evidence type="ECO:0000256" key="5">
    <source>
        <dbReference type="ARBA" id="ARBA00022777"/>
    </source>
</evidence>
<dbReference type="Pfam" id="PF08448">
    <property type="entry name" value="PAS_4"/>
    <property type="match status" value="1"/>
</dbReference>
<evidence type="ECO:0000256" key="2">
    <source>
        <dbReference type="ARBA" id="ARBA00012438"/>
    </source>
</evidence>
<name>B8GIM6_METPE</name>
<feature type="modified residue" description="4-aspartylphosphate" evidence="6">
    <location>
        <position position="53"/>
    </location>
</feature>
<evidence type="ECO:0000256" key="6">
    <source>
        <dbReference type="PROSITE-ProRule" id="PRU00169"/>
    </source>
</evidence>
<dbReference type="EC" id="2.7.13.3" evidence="2"/>
<keyword evidence="12" id="KW-1185">Reference proteome</keyword>
<dbReference type="PANTHER" id="PTHR43304">
    <property type="entry name" value="PHYTOCHROME-LIKE PROTEIN CPH1"/>
    <property type="match status" value="1"/>
</dbReference>
<dbReference type="GO" id="GO:0000160">
    <property type="term" value="P:phosphorelay signal transduction system"/>
    <property type="evidence" value="ECO:0007669"/>
    <property type="project" value="InterPro"/>
</dbReference>
<dbReference type="Pfam" id="PF00072">
    <property type="entry name" value="Response_reg"/>
    <property type="match status" value="1"/>
</dbReference>
<dbReference type="eggNOG" id="arCOG06193">
    <property type="taxonomic scope" value="Archaea"/>
</dbReference>
<feature type="domain" description="PAS" evidence="9">
    <location>
        <begin position="476"/>
        <end position="547"/>
    </location>
</feature>
<dbReference type="AlphaFoldDB" id="B8GIM6"/>
<dbReference type="InterPro" id="IPR052162">
    <property type="entry name" value="Sensor_kinase/Photoreceptor"/>
</dbReference>
<dbReference type="Pfam" id="PF10114">
    <property type="entry name" value="PocR"/>
    <property type="match status" value="1"/>
</dbReference>
<dbReference type="SUPFAM" id="SSF55785">
    <property type="entry name" value="PYP-like sensor domain (PAS domain)"/>
    <property type="match status" value="2"/>
</dbReference>
<dbReference type="Gene3D" id="3.30.565.10">
    <property type="entry name" value="Histidine kinase-like ATPase, C-terminal domain"/>
    <property type="match status" value="1"/>
</dbReference>
<dbReference type="OrthoDB" id="71385at2157"/>
<dbReference type="CDD" id="cd00156">
    <property type="entry name" value="REC"/>
    <property type="match status" value="1"/>
</dbReference>
<dbReference type="PROSITE" id="PS50110">
    <property type="entry name" value="RESPONSE_REGULATORY"/>
    <property type="match status" value="1"/>
</dbReference>
<dbReference type="SMART" id="SM00448">
    <property type="entry name" value="REC"/>
    <property type="match status" value="1"/>
</dbReference>
<evidence type="ECO:0000256" key="1">
    <source>
        <dbReference type="ARBA" id="ARBA00000085"/>
    </source>
</evidence>
<dbReference type="SMART" id="SM00387">
    <property type="entry name" value="HATPase_c"/>
    <property type="match status" value="1"/>
</dbReference>
<evidence type="ECO:0000259" key="9">
    <source>
        <dbReference type="PROSITE" id="PS50112"/>
    </source>
</evidence>
<dbReference type="PROSITE" id="PS50112">
    <property type="entry name" value="PAS"/>
    <property type="match status" value="2"/>
</dbReference>
<dbReference type="CDD" id="cd00075">
    <property type="entry name" value="HATPase"/>
    <property type="match status" value="1"/>
</dbReference>
<dbReference type="SUPFAM" id="SSF55874">
    <property type="entry name" value="ATPase domain of HSP90 chaperone/DNA topoisomerase II/histidine kinase"/>
    <property type="match status" value="1"/>
</dbReference>
<organism evidence="11 12">
    <name type="scientific">Methanosphaerula palustris (strain ATCC BAA-1556 / DSM 19958 / E1-9c)</name>
    <dbReference type="NCBI Taxonomy" id="521011"/>
    <lineage>
        <taxon>Archaea</taxon>
        <taxon>Methanobacteriati</taxon>
        <taxon>Methanobacteriota</taxon>
        <taxon>Stenosarchaea group</taxon>
        <taxon>Methanomicrobia</taxon>
        <taxon>Methanomicrobiales</taxon>
        <taxon>Methanoregulaceae</taxon>
        <taxon>Methanosphaerula</taxon>
    </lineage>
</organism>
<comment type="catalytic activity">
    <reaction evidence="1">
        <text>ATP + protein L-histidine = ADP + protein N-phospho-L-histidine.</text>
        <dbReference type="EC" id="2.7.13.3"/>
    </reaction>
</comment>
<gene>
    <name evidence="11" type="ordered locus">Mpal_1525</name>
</gene>
<dbReference type="SMART" id="SM00086">
    <property type="entry name" value="PAC"/>
    <property type="match status" value="2"/>
</dbReference>
<dbReference type="SMART" id="SM00091">
    <property type="entry name" value="PAS"/>
    <property type="match status" value="2"/>
</dbReference>
<dbReference type="PROSITE" id="PS50109">
    <property type="entry name" value="HIS_KIN"/>
    <property type="match status" value="1"/>
</dbReference>
<dbReference type="InterPro" id="IPR000700">
    <property type="entry name" value="PAS-assoc_C"/>
</dbReference>
<dbReference type="InterPro" id="IPR018771">
    <property type="entry name" value="PocR_dom"/>
</dbReference>
<evidence type="ECO:0000256" key="4">
    <source>
        <dbReference type="ARBA" id="ARBA00022679"/>
    </source>
</evidence>
<evidence type="ECO:0000313" key="11">
    <source>
        <dbReference type="EMBL" id="ACL16839.1"/>
    </source>
</evidence>
<feature type="domain" description="PAC" evidence="10">
    <location>
        <begin position="550"/>
        <end position="602"/>
    </location>
</feature>
<dbReference type="KEGG" id="mpl:Mpal_1525"/>
<dbReference type="PROSITE" id="PS50113">
    <property type="entry name" value="PAC"/>
    <property type="match status" value="2"/>
</dbReference>
<protein>
    <recommendedName>
        <fullName evidence="2">histidine kinase</fullName>
        <ecNumber evidence="2">2.7.13.3</ecNumber>
    </recommendedName>
</protein>
<dbReference type="Gene3D" id="3.30.450.20">
    <property type="entry name" value="PAS domain"/>
    <property type="match status" value="2"/>
</dbReference>
<dbReference type="InterPro" id="IPR001789">
    <property type="entry name" value="Sig_transdc_resp-reg_receiver"/>
</dbReference>
<feature type="domain" description="Histidine kinase" evidence="7">
    <location>
        <begin position="613"/>
        <end position="809"/>
    </location>
</feature>
<accession>B8GIM6</accession>
<keyword evidence="4" id="KW-0808">Transferase</keyword>
<dbReference type="InterPro" id="IPR011006">
    <property type="entry name" value="CheY-like_superfamily"/>
</dbReference>
<dbReference type="InterPro" id="IPR013656">
    <property type="entry name" value="PAS_4"/>
</dbReference>
<dbReference type="PANTHER" id="PTHR43304:SF1">
    <property type="entry name" value="PAC DOMAIN-CONTAINING PROTEIN"/>
    <property type="match status" value="1"/>
</dbReference>
<dbReference type="EMBL" id="CP001338">
    <property type="protein sequence ID" value="ACL16839.1"/>
    <property type="molecule type" value="Genomic_DNA"/>
</dbReference>
<dbReference type="SUPFAM" id="SSF52172">
    <property type="entry name" value="CheY-like"/>
    <property type="match status" value="1"/>
</dbReference>
<keyword evidence="3 6" id="KW-0597">Phosphoprotein</keyword>
<dbReference type="InterPro" id="IPR001610">
    <property type="entry name" value="PAC"/>
</dbReference>
<dbReference type="InterPro" id="IPR003594">
    <property type="entry name" value="HATPase_dom"/>
</dbReference>
<evidence type="ECO:0000259" key="8">
    <source>
        <dbReference type="PROSITE" id="PS50110"/>
    </source>
</evidence>
<dbReference type="RefSeq" id="WP_012618158.1">
    <property type="nucleotide sequence ID" value="NC_011832.1"/>
</dbReference>
<dbReference type="eggNOG" id="arCOG02385">
    <property type="taxonomic scope" value="Archaea"/>
</dbReference>
<dbReference type="InterPro" id="IPR035965">
    <property type="entry name" value="PAS-like_dom_sf"/>
</dbReference>
<feature type="domain" description="Response regulatory" evidence="8">
    <location>
        <begin position="3"/>
        <end position="118"/>
    </location>
</feature>
<keyword evidence="5 11" id="KW-0418">Kinase</keyword>
<dbReference type="Proteomes" id="UP000002457">
    <property type="component" value="Chromosome"/>
</dbReference>
<proteinExistence type="predicted"/>
<dbReference type="Pfam" id="PF13426">
    <property type="entry name" value="PAS_9"/>
    <property type="match status" value="1"/>
</dbReference>
<dbReference type="GO" id="GO:0004673">
    <property type="term" value="F:protein histidine kinase activity"/>
    <property type="evidence" value="ECO:0007669"/>
    <property type="project" value="UniProtKB-EC"/>
</dbReference>
<dbReference type="STRING" id="521011.Mpal_1525"/>
<evidence type="ECO:0000313" key="12">
    <source>
        <dbReference type="Proteomes" id="UP000002457"/>
    </source>
</evidence>
<sequence length="813" mass="90423">MITVLLIDDEPAILDVTRLFLERTGAFCVETTSSGSEALEKFDSTNYDVIISDYEMPGMNGIELLRALKSRGVDVPFIIFTGKGREVVAVEALTYGATYYLQKGGEPRAQFAVLESLIEQAVQKKRAEEETRLSNLRLADIVNFLPDPTFAINCEGIVIAWNRAIEEMTGVKAMEIIGKGNYAYAIPFYGSRQPGLIGLLNATPEELNERTYINVLHEGQALIAERNYVSLRGNPSVLWAKATPLCNEEGEIIGAIESIRDVTRQELQMDALQQRVQILTEPVGDTTTLTFSDLFDIDEIQQIQDAFSDATGVASIITDPDGTPFTRPSNFRRLCTEVIQGTSKGAANCLHSITMAGSPDQQDPTLHPCRIGGLWDRGATIYAGNRKVAIWQIGQVLIEGYDKEALLDYADQIGANRDKFAEALTGVPQMSLEHLEKVEQALILIARQISALALKNIQQSRMLAERMKAEDDLKESREQLRSLIEFLPEAMLQYDLDGRMITVNKKAVEMSGSSLEDEMIGVDVLSFFAPTDRDLIRENIRVTLTEGTSPITEYQFLKKDDTTIPSEFSFSLLRNRNDSPTSFIGLGRDITKRKMVEEEIRMINKKLNLLSSVTRHDVLNQLTALRGFLEMAEEAPDTLSKGQLIRKVMETADRIHHQITFTGDYQEIGLESPQWQNLDTTIRRAASALDLQEINLAIEVNTSSLYADPLLEKVFFNLMENAKRYATGMSSIRFSIEEKDSDPVVICTDNGPGIPPAEKERIFTAGYGKNTGYGLFLITEILSITGLSIAETGTAGSGARFEIRVPPDRFRCA</sequence>
<feature type="domain" description="PAC" evidence="10">
    <location>
        <begin position="224"/>
        <end position="274"/>
    </location>
</feature>
<dbReference type="GeneID" id="25394166"/>
<evidence type="ECO:0000259" key="10">
    <source>
        <dbReference type="PROSITE" id="PS50113"/>
    </source>
</evidence>
<dbReference type="CDD" id="cd00130">
    <property type="entry name" value="PAS"/>
    <property type="match status" value="2"/>
</dbReference>
<reference evidence="11 12" key="1">
    <citation type="journal article" date="2015" name="Genome Announc.">
        <title>Complete Genome Sequence of Methanosphaerula palustris E1-9CT, a Hydrogenotrophic Methanogen Isolated from a Minerotrophic Fen Peatland.</title>
        <authorList>
            <person name="Cadillo-Quiroz H."/>
            <person name="Browne P."/>
            <person name="Kyrpides N."/>
            <person name="Woyke T."/>
            <person name="Goodwin L."/>
            <person name="Detter C."/>
            <person name="Yavitt J.B."/>
            <person name="Zinder S.H."/>
        </authorList>
    </citation>
    <scope>NUCLEOTIDE SEQUENCE [LARGE SCALE GENOMIC DNA]</scope>
    <source>
        <strain evidence="12">ATCC BAA-1556 / DSM 19958 / E1-9c</strain>
    </source>
</reference>
<evidence type="ECO:0000256" key="3">
    <source>
        <dbReference type="ARBA" id="ARBA00022553"/>
    </source>
</evidence>
<evidence type="ECO:0000259" key="7">
    <source>
        <dbReference type="PROSITE" id="PS50109"/>
    </source>
</evidence>